<dbReference type="PANTHER" id="PTHR33885:SF3">
    <property type="entry name" value="PHAGE SHOCK PROTEIN C"/>
    <property type="match status" value="1"/>
</dbReference>
<protein>
    <submittedName>
        <fullName evidence="8">Phage shock protein PspC (Stress-responsive transcriptional regulator)</fullName>
    </submittedName>
</protein>
<organism evidence="8 9">
    <name type="scientific">Thermoflexibacter ruber</name>
    <dbReference type="NCBI Taxonomy" id="1003"/>
    <lineage>
        <taxon>Bacteria</taxon>
        <taxon>Pseudomonadati</taxon>
        <taxon>Bacteroidota</taxon>
        <taxon>Cytophagia</taxon>
        <taxon>Cytophagales</taxon>
        <taxon>Thermoflexibacteraceae</taxon>
        <taxon>Thermoflexibacter</taxon>
    </lineage>
</organism>
<evidence type="ECO:0000313" key="8">
    <source>
        <dbReference type="EMBL" id="SFF23024.1"/>
    </source>
</evidence>
<evidence type="ECO:0000256" key="2">
    <source>
        <dbReference type="ARBA" id="ARBA00022475"/>
    </source>
</evidence>
<comment type="subcellular location">
    <subcellularLocation>
        <location evidence="1">Cell membrane</location>
        <topology evidence="1">Single-pass membrane protein</topology>
    </subcellularLocation>
</comment>
<keyword evidence="3 6" id="KW-0812">Transmembrane</keyword>
<dbReference type="PANTHER" id="PTHR33885">
    <property type="entry name" value="PHAGE SHOCK PROTEIN C"/>
    <property type="match status" value="1"/>
</dbReference>
<keyword evidence="2" id="KW-1003">Cell membrane</keyword>
<dbReference type="AlphaFoldDB" id="A0A1I2GYJ7"/>
<keyword evidence="5 6" id="KW-0472">Membrane</keyword>
<accession>A0A1I2GYJ7</accession>
<dbReference type="RefSeq" id="WP_221407678.1">
    <property type="nucleotide sequence ID" value="NZ_FONY01000021.1"/>
</dbReference>
<dbReference type="Proteomes" id="UP000199513">
    <property type="component" value="Unassembled WGS sequence"/>
</dbReference>
<name>A0A1I2GYJ7_9BACT</name>
<evidence type="ECO:0000259" key="7">
    <source>
        <dbReference type="Pfam" id="PF04024"/>
    </source>
</evidence>
<sequence>MNIIKSEKNKMIAGVCGGLGEYFGIDPAIVRIGFVVCFFLGIGFPVIAYLVLALIMKRETW</sequence>
<evidence type="ECO:0000256" key="1">
    <source>
        <dbReference type="ARBA" id="ARBA00004162"/>
    </source>
</evidence>
<dbReference type="GO" id="GO:0005886">
    <property type="term" value="C:plasma membrane"/>
    <property type="evidence" value="ECO:0007669"/>
    <property type="project" value="UniProtKB-SubCell"/>
</dbReference>
<keyword evidence="9" id="KW-1185">Reference proteome</keyword>
<dbReference type="STRING" id="1003.SAMN04488541_102115"/>
<reference evidence="8 9" key="1">
    <citation type="submission" date="2016-10" db="EMBL/GenBank/DDBJ databases">
        <authorList>
            <person name="de Groot N.N."/>
        </authorList>
    </citation>
    <scope>NUCLEOTIDE SEQUENCE [LARGE SCALE GENOMIC DNA]</scope>
    <source>
        <strain>GEY</strain>
        <strain evidence="9">DSM 9560</strain>
    </source>
</reference>
<evidence type="ECO:0000313" key="9">
    <source>
        <dbReference type="Proteomes" id="UP000199513"/>
    </source>
</evidence>
<feature type="domain" description="Phage shock protein PspC N-terminal" evidence="7">
    <location>
        <begin position="3"/>
        <end position="58"/>
    </location>
</feature>
<evidence type="ECO:0000256" key="5">
    <source>
        <dbReference type="ARBA" id="ARBA00023136"/>
    </source>
</evidence>
<evidence type="ECO:0000256" key="6">
    <source>
        <dbReference type="SAM" id="Phobius"/>
    </source>
</evidence>
<keyword evidence="4 6" id="KW-1133">Transmembrane helix</keyword>
<evidence type="ECO:0000256" key="3">
    <source>
        <dbReference type="ARBA" id="ARBA00022692"/>
    </source>
</evidence>
<dbReference type="InterPro" id="IPR007168">
    <property type="entry name" value="Phageshock_PspC_N"/>
</dbReference>
<dbReference type="InterPro" id="IPR052027">
    <property type="entry name" value="PspC"/>
</dbReference>
<gene>
    <name evidence="8" type="ORF">SAMN04488541_102115</name>
</gene>
<evidence type="ECO:0000256" key="4">
    <source>
        <dbReference type="ARBA" id="ARBA00022989"/>
    </source>
</evidence>
<proteinExistence type="predicted"/>
<feature type="transmembrane region" description="Helical" evidence="6">
    <location>
        <begin position="28"/>
        <end position="55"/>
    </location>
</feature>
<dbReference type="EMBL" id="FONY01000021">
    <property type="protein sequence ID" value="SFF23024.1"/>
    <property type="molecule type" value="Genomic_DNA"/>
</dbReference>
<dbReference type="Pfam" id="PF04024">
    <property type="entry name" value="PspC"/>
    <property type="match status" value="1"/>
</dbReference>